<dbReference type="PANTHER" id="PTHR38045">
    <property type="entry name" value="CHROMOSOME 1, WHOLE GENOME SHOTGUN SEQUENCE"/>
    <property type="match status" value="1"/>
</dbReference>
<dbReference type="Gene3D" id="1.50.10.100">
    <property type="entry name" value="Chondroitin AC/alginate lyase"/>
    <property type="match status" value="1"/>
</dbReference>
<dbReference type="InterPro" id="IPR000421">
    <property type="entry name" value="FA58C"/>
</dbReference>
<dbReference type="GO" id="GO:0005576">
    <property type="term" value="C:extracellular region"/>
    <property type="evidence" value="ECO:0007669"/>
    <property type="project" value="UniProtKB-SubCell"/>
</dbReference>
<organism evidence="7 8">
    <name type="scientific">Actinopolymorpha singaporensis</name>
    <dbReference type="NCBI Taxonomy" id="117157"/>
    <lineage>
        <taxon>Bacteria</taxon>
        <taxon>Bacillati</taxon>
        <taxon>Actinomycetota</taxon>
        <taxon>Actinomycetes</taxon>
        <taxon>Propionibacteriales</taxon>
        <taxon>Actinopolymorphaceae</taxon>
        <taxon>Actinopolymorpha</taxon>
    </lineage>
</organism>
<evidence type="ECO:0000313" key="7">
    <source>
        <dbReference type="EMBL" id="SDS98549.1"/>
    </source>
</evidence>
<dbReference type="PANTHER" id="PTHR38045:SF1">
    <property type="entry name" value="HEPARINASE II_III-LIKE PROTEIN"/>
    <property type="match status" value="1"/>
</dbReference>
<feature type="signal peptide" evidence="5">
    <location>
        <begin position="1"/>
        <end position="21"/>
    </location>
</feature>
<dbReference type="AlphaFoldDB" id="A0A1H1WQU6"/>
<evidence type="ECO:0000256" key="5">
    <source>
        <dbReference type="SAM" id="SignalP"/>
    </source>
</evidence>
<dbReference type="Proteomes" id="UP000198983">
    <property type="component" value="Chromosome I"/>
</dbReference>
<dbReference type="EMBL" id="LT629732">
    <property type="protein sequence ID" value="SDS98549.1"/>
    <property type="molecule type" value="Genomic_DNA"/>
</dbReference>
<dbReference type="PROSITE" id="PS50022">
    <property type="entry name" value="FA58C_3"/>
    <property type="match status" value="1"/>
</dbReference>
<dbReference type="Pfam" id="PF07940">
    <property type="entry name" value="Hepar_II_III_C"/>
    <property type="match status" value="1"/>
</dbReference>
<dbReference type="InterPro" id="IPR008929">
    <property type="entry name" value="Chondroitin_lyas"/>
</dbReference>
<proteinExistence type="predicted"/>
<dbReference type="Pfam" id="PF00754">
    <property type="entry name" value="F5_F8_type_C"/>
    <property type="match status" value="1"/>
</dbReference>
<dbReference type="SUPFAM" id="SSF48230">
    <property type="entry name" value="Chondroitin AC/alginate lyase"/>
    <property type="match status" value="1"/>
</dbReference>
<evidence type="ECO:0000259" key="6">
    <source>
        <dbReference type="PROSITE" id="PS50022"/>
    </source>
</evidence>
<dbReference type="InterPro" id="IPR008979">
    <property type="entry name" value="Galactose-bd-like_sf"/>
</dbReference>
<dbReference type="InterPro" id="IPR012480">
    <property type="entry name" value="Hepar_II_III_C"/>
</dbReference>
<dbReference type="Gene3D" id="2.60.40.1080">
    <property type="match status" value="1"/>
</dbReference>
<evidence type="ECO:0000256" key="2">
    <source>
        <dbReference type="ARBA" id="ARBA00004613"/>
    </source>
</evidence>
<dbReference type="Gene3D" id="2.70.98.70">
    <property type="match status" value="1"/>
</dbReference>
<dbReference type="OrthoDB" id="9772435at2"/>
<keyword evidence="4 5" id="KW-0732">Signal</keyword>
<dbReference type="NCBIfam" id="NF033679">
    <property type="entry name" value="DNRLRE_dom"/>
    <property type="match status" value="1"/>
</dbReference>
<sequence length="1135" mass="120780">MQRRAFLLSTLGIAALPGASAGSRAPAGGPASAAGSTRAAEGRLVDSVVPTHPRLLLRDFDRLRSTVAAGGRPGVWYAKVRADADAILGRPVSKYVIPDGLRLLDTSREVVRRTYSLAMTYAVERDDRYARRLWDELAAVAAFPDWNSQRHFLDTAEMTHAVAVGYDWLYDVWTDQQRETLRTAIRDFGLRPGLAVYHSSSGWHTGDNNWNIVCNAGLSLGALALAQDEPEIAGEVLDAGLASIPRAIAVYGPDGGYPEGLGSYWGYATKYLVPYLESLTTATGDDRGLGATPGVARTGLFPIYLTGPAGENFNYYDAGGGSPQPPEMFWLARRYATPVFGWWGRLGADKNQVSWAQSPAGLLWYDPERDVDPVAAGLPLDHAFGRCEVATTRSGWLDRHAVFTGFKGGDNSTNHGNLDLGDFVVDALGTRWAGELGGDDYNLPGYFAGGPGGQRWTYYRNRAEGQNTLVVNPGRGEDQVVTAVGKLTAHESGDTASYAVADLTAAHPDLVEWRRGIRQFDNRQQVVVQDEIRTRAGSEVWWFMHTGATIEIAADGRSATLRRAGQTVLARLLSPGDAAFLDAAPRPLWTSPDPAGQNVNAGLRKLTLRLREVTSATVAVQLTPLRSGEDRPDAAPVTELADWGVGPAVARLRTLTVGGAEVEAFDPSNFTYTVSVAPGARPPTVAAAPSVPGGRIVVHQARDVPGQAIVDVIEPGLARGRYRIFLVTEPGPGSLGATIVASSDDGNVAANTMDGDLGTRWSAEGDGQWIAYDMGADGAVSSVAIAWYSGDQRSSAFDVEIAADGAHTWRHVYSGRSSGTTTQPETYSFAAITARYLRIVGHGNSVNAWNSITEVRIPGRTVEPPRVTPHLAKVTLHAPASLAVGGSAQLRVTGTMSDGGVADLSGSDVSYATADGRVAGVDVGGRLTALAEGTVTVAGIVVTADRRLEFGRADIVVEDPTKRRFVASADTYVNDGPNADRSFGSDTTVLVKNAGPNSPGFNRRGLLSFTPEPTREPIASVTLQMYGMVRDTNGTEIDVSVYALDEGFDEATVTWNTQAARGARLGAMHVTDSPNWCGADLTEALRAAVAAGERIDLGLDQDLAPGQQGLATPLSSRESSTKPYLLVRLETPVSD</sequence>
<dbReference type="Pfam" id="PF24517">
    <property type="entry name" value="CBM96"/>
    <property type="match status" value="1"/>
</dbReference>
<gene>
    <name evidence="7" type="ORF">SAMN04489717_4596</name>
</gene>
<keyword evidence="3" id="KW-0964">Secreted</keyword>
<dbReference type="InterPro" id="IPR003343">
    <property type="entry name" value="Big_2"/>
</dbReference>
<feature type="chain" id="PRO_5038597054" evidence="5">
    <location>
        <begin position="22"/>
        <end position="1135"/>
    </location>
</feature>
<feature type="domain" description="F5/8 type C" evidence="6">
    <location>
        <begin position="710"/>
        <end position="860"/>
    </location>
</feature>
<reference evidence="7 8" key="1">
    <citation type="submission" date="2016-10" db="EMBL/GenBank/DDBJ databases">
        <authorList>
            <person name="de Groot N.N."/>
        </authorList>
    </citation>
    <scope>NUCLEOTIDE SEQUENCE [LARGE SCALE GENOMIC DNA]</scope>
    <source>
        <strain evidence="7 8">DSM 22024</strain>
    </source>
</reference>
<dbReference type="RefSeq" id="WP_092655671.1">
    <property type="nucleotide sequence ID" value="NZ_LT629732.1"/>
</dbReference>
<dbReference type="Gene3D" id="2.60.120.260">
    <property type="entry name" value="Galactose-binding domain-like"/>
    <property type="match status" value="1"/>
</dbReference>
<evidence type="ECO:0000256" key="1">
    <source>
        <dbReference type="ARBA" id="ARBA00004196"/>
    </source>
</evidence>
<evidence type="ECO:0000256" key="4">
    <source>
        <dbReference type="ARBA" id="ARBA00022729"/>
    </source>
</evidence>
<keyword evidence="8" id="KW-1185">Reference proteome</keyword>
<comment type="subcellular location">
    <subcellularLocation>
        <location evidence="1">Cell envelope</location>
    </subcellularLocation>
    <subcellularLocation>
        <location evidence="2">Secreted</location>
    </subcellularLocation>
</comment>
<dbReference type="SUPFAM" id="SSF49785">
    <property type="entry name" value="Galactose-binding domain-like"/>
    <property type="match status" value="1"/>
</dbReference>
<dbReference type="InterPro" id="IPR055372">
    <property type="entry name" value="CBM96"/>
</dbReference>
<dbReference type="GO" id="GO:0030313">
    <property type="term" value="C:cell envelope"/>
    <property type="evidence" value="ECO:0007669"/>
    <property type="project" value="UniProtKB-SubCell"/>
</dbReference>
<evidence type="ECO:0000313" key="8">
    <source>
        <dbReference type="Proteomes" id="UP000198983"/>
    </source>
</evidence>
<protein>
    <submittedName>
        <fullName evidence="7">Ig-like domain (Group 2)</fullName>
    </submittedName>
</protein>
<evidence type="ECO:0000256" key="3">
    <source>
        <dbReference type="ARBA" id="ARBA00022525"/>
    </source>
</evidence>
<dbReference type="GO" id="GO:0016829">
    <property type="term" value="F:lyase activity"/>
    <property type="evidence" value="ECO:0007669"/>
    <property type="project" value="InterPro"/>
</dbReference>
<accession>A0A1H1WQU6</accession>
<name>A0A1H1WQU6_9ACTN</name>
<dbReference type="Pfam" id="PF02368">
    <property type="entry name" value="Big_2"/>
    <property type="match status" value="1"/>
</dbReference>
<dbReference type="STRING" id="117157.SAMN04489717_4596"/>